<sequence length="85" mass="8983">MAGDETPSRTPREEWQRAALRRAVVPLVLLIAGLVVVIAAGGATGQIVGWGIVGVAATIAVSLVFLEVGYSEDRERAREQEGRGL</sequence>
<protein>
    <submittedName>
        <fullName evidence="2">Uncharacterized protein</fullName>
    </submittedName>
</protein>
<feature type="transmembrane region" description="Helical" evidence="1">
    <location>
        <begin position="47"/>
        <end position="70"/>
    </location>
</feature>
<keyword evidence="1" id="KW-1133">Transmembrane helix</keyword>
<dbReference type="HOGENOM" id="CLU_2506997_0_0_11"/>
<evidence type="ECO:0000256" key="1">
    <source>
        <dbReference type="SAM" id="Phobius"/>
    </source>
</evidence>
<organism evidence="2 3">
    <name type="scientific">Conexibacter woesei (strain DSM 14684 / CCUG 47730 / CIP 108061 / JCM 11494 / NBRC 100937 / ID131577)</name>
    <dbReference type="NCBI Taxonomy" id="469383"/>
    <lineage>
        <taxon>Bacteria</taxon>
        <taxon>Bacillati</taxon>
        <taxon>Actinomycetota</taxon>
        <taxon>Thermoleophilia</taxon>
        <taxon>Solirubrobacterales</taxon>
        <taxon>Conexibacteraceae</taxon>
        <taxon>Conexibacter</taxon>
    </lineage>
</organism>
<accession>D3F8Q8</accession>
<keyword evidence="1" id="KW-0812">Transmembrane</keyword>
<dbReference type="KEGG" id="cwo:Cwoe_2603"/>
<reference evidence="3" key="2">
    <citation type="submission" date="2010-01" db="EMBL/GenBank/DDBJ databases">
        <title>The complete genome of Conexibacter woesei DSM 14684.</title>
        <authorList>
            <consortium name="US DOE Joint Genome Institute (JGI-PGF)"/>
            <person name="Lucas S."/>
            <person name="Copeland A."/>
            <person name="Lapidus A."/>
            <person name="Glavina del Rio T."/>
            <person name="Dalin E."/>
            <person name="Tice H."/>
            <person name="Bruce D."/>
            <person name="Goodwin L."/>
            <person name="Pitluck S."/>
            <person name="Kyrpides N."/>
            <person name="Mavromatis K."/>
            <person name="Ivanova N."/>
            <person name="Mikhailova N."/>
            <person name="Chertkov O."/>
            <person name="Brettin T."/>
            <person name="Detter J.C."/>
            <person name="Han C."/>
            <person name="Larimer F."/>
            <person name="Land M."/>
            <person name="Hauser L."/>
            <person name="Markowitz V."/>
            <person name="Cheng J.-F."/>
            <person name="Hugenholtz P."/>
            <person name="Woyke T."/>
            <person name="Wu D."/>
            <person name="Pukall R."/>
            <person name="Steenblock K."/>
            <person name="Schneider S."/>
            <person name="Klenk H.-P."/>
            <person name="Eisen J.A."/>
        </authorList>
    </citation>
    <scope>NUCLEOTIDE SEQUENCE [LARGE SCALE GENOMIC DNA]</scope>
    <source>
        <strain evidence="3">DSM 14684 / CIP 108061 / JCM 11494 / NBRC 100937 / ID131577</strain>
    </source>
</reference>
<dbReference type="AlphaFoldDB" id="D3F8Q8"/>
<keyword evidence="3" id="KW-1185">Reference proteome</keyword>
<evidence type="ECO:0000313" key="3">
    <source>
        <dbReference type="Proteomes" id="UP000008229"/>
    </source>
</evidence>
<evidence type="ECO:0000313" key="2">
    <source>
        <dbReference type="EMBL" id="ADB51022.1"/>
    </source>
</evidence>
<feature type="transmembrane region" description="Helical" evidence="1">
    <location>
        <begin position="20"/>
        <end position="41"/>
    </location>
</feature>
<name>D3F8Q8_CONWI</name>
<dbReference type="EMBL" id="CP001854">
    <property type="protein sequence ID" value="ADB51022.1"/>
    <property type="molecule type" value="Genomic_DNA"/>
</dbReference>
<dbReference type="Proteomes" id="UP000008229">
    <property type="component" value="Chromosome"/>
</dbReference>
<dbReference type="STRING" id="469383.Cwoe_2603"/>
<reference evidence="2 3" key="1">
    <citation type="journal article" date="2010" name="Stand. Genomic Sci.">
        <title>Complete genome sequence of Conexibacter woesei type strain (ID131577).</title>
        <authorList>
            <person name="Pukall R."/>
            <person name="Lapidus A."/>
            <person name="Glavina Del Rio T."/>
            <person name="Copeland A."/>
            <person name="Tice H."/>
            <person name="Cheng J.-F."/>
            <person name="Lucas S."/>
            <person name="Chen F."/>
            <person name="Nolan M."/>
            <person name="Bruce D."/>
            <person name="Goodwin L."/>
            <person name="Pitluck S."/>
            <person name="Mavromatis K."/>
            <person name="Ivanova N."/>
            <person name="Ovchinnikova G."/>
            <person name="Pati A."/>
            <person name="Chen A."/>
            <person name="Palaniappan K."/>
            <person name="Land M."/>
            <person name="Hauser L."/>
            <person name="Chang Y.-J."/>
            <person name="Jeffries C.D."/>
            <person name="Chain P."/>
            <person name="Meincke L."/>
            <person name="Sims D."/>
            <person name="Brettin T."/>
            <person name="Detter J.C."/>
            <person name="Rohde M."/>
            <person name="Goeker M."/>
            <person name="Bristow J."/>
            <person name="Eisen J.A."/>
            <person name="Markowitz V."/>
            <person name="Kyrpides N.C."/>
            <person name="Klenk H.-P."/>
            <person name="Hugenholtz P."/>
        </authorList>
    </citation>
    <scope>NUCLEOTIDE SEQUENCE [LARGE SCALE GENOMIC DNA]</scope>
    <source>
        <strain evidence="3">DSM 14684 / CIP 108061 / JCM 11494 / NBRC 100937 / ID131577</strain>
    </source>
</reference>
<gene>
    <name evidence="2" type="ordered locus">Cwoe_2603</name>
</gene>
<keyword evidence="1" id="KW-0472">Membrane</keyword>
<proteinExistence type="predicted"/>
<dbReference type="RefSeq" id="WP_012934073.1">
    <property type="nucleotide sequence ID" value="NC_013739.1"/>
</dbReference>